<dbReference type="Proteomes" id="UP000281498">
    <property type="component" value="Unassembled WGS sequence"/>
</dbReference>
<comment type="similarity">
    <text evidence="7">Belongs to the binding-protein-dependent transport system permease family.</text>
</comment>
<keyword evidence="6 7" id="KW-0472">Membrane</keyword>
<dbReference type="AlphaFoldDB" id="A0A3A9K723"/>
<accession>A0A3A9K723</accession>
<gene>
    <name evidence="9" type="ORF">CR203_15000</name>
</gene>
<dbReference type="EMBL" id="PDOE01000006">
    <property type="protein sequence ID" value="RKL66660.1"/>
    <property type="molecule type" value="Genomic_DNA"/>
</dbReference>
<feature type="domain" description="ABC transmembrane type-1" evidence="8">
    <location>
        <begin position="79"/>
        <end position="272"/>
    </location>
</feature>
<dbReference type="GO" id="GO:0005886">
    <property type="term" value="C:plasma membrane"/>
    <property type="evidence" value="ECO:0007669"/>
    <property type="project" value="UniProtKB-SubCell"/>
</dbReference>
<evidence type="ECO:0000256" key="4">
    <source>
        <dbReference type="ARBA" id="ARBA00022692"/>
    </source>
</evidence>
<comment type="subcellular location">
    <subcellularLocation>
        <location evidence="1 7">Cell membrane</location>
        <topology evidence="1 7">Multi-pass membrane protein</topology>
    </subcellularLocation>
</comment>
<keyword evidence="10" id="KW-1185">Reference proteome</keyword>
<evidence type="ECO:0000256" key="7">
    <source>
        <dbReference type="RuleBase" id="RU363032"/>
    </source>
</evidence>
<evidence type="ECO:0000313" key="9">
    <source>
        <dbReference type="EMBL" id="RKL66660.1"/>
    </source>
</evidence>
<comment type="caution">
    <text evidence="9">The sequence shown here is derived from an EMBL/GenBank/DDBJ whole genome shotgun (WGS) entry which is preliminary data.</text>
</comment>
<feature type="transmembrane region" description="Helical" evidence="7">
    <location>
        <begin position="147"/>
        <end position="170"/>
    </location>
</feature>
<dbReference type="InterPro" id="IPR035906">
    <property type="entry name" value="MetI-like_sf"/>
</dbReference>
<evidence type="ECO:0000256" key="3">
    <source>
        <dbReference type="ARBA" id="ARBA00022475"/>
    </source>
</evidence>
<evidence type="ECO:0000256" key="6">
    <source>
        <dbReference type="ARBA" id="ARBA00023136"/>
    </source>
</evidence>
<reference evidence="9 10" key="1">
    <citation type="submission" date="2017-10" db="EMBL/GenBank/DDBJ databases">
        <title>Bacillus sp. nov., a halophilic bacterium isolated from a Keqin Lake.</title>
        <authorList>
            <person name="Wang H."/>
        </authorList>
    </citation>
    <scope>NUCLEOTIDE SEQUENCE [LARGE SCALE GENOMIC DNA]</scope>
    <source>
        <strain evidence="9 10">KCTC 13187</strain>
    </source>
</reference>
<organism evidence="9 10">
    <name type="scientific">Salipaludibacillus neizhouensis</name>
    <dbReference type="NCBI Taxonomy" id="885475"/>
    <lineage>
        <taxon>Bacteria</taxon>
        <taxon>Bacillati</taxon>
        <taxon>Bacillota</taxon>
        <taxon>Bacilli</taxon>
        <taxon>Bacillales</taxon>
        <taxon>Bacillaceae</taxon>
    </lineage>
</organism>
<feature type="transmembrane region" description="Helical" evidence="7">
    <location>
        <begin position="191"/>
        <end position="213"/>
    </location>
</feature>
<evidence type="ECO:0000256" key="1">
    <source>
        <dbReference type="ARBA" id="ARBA00004651"/>
    </source>
</evidence>
<dbReference type="PANTHER" id="PTHR43744:SF8">
    <property type="entry name" value="SN-GLYCEROL-3-PHOSPHATE TRANSPORT SYSTEM PERMEASE PROTEIN UGPE"/>
    <property type="match status" value="1"/>
</dbReference>
<evidence type="ECO:0000256" key="5">
    <source>
        <dbReference type="ARBA" id="ARBA00022989"/>
    </source>
</evidence>
<dbReference type="GO" id="GO:0055085">
    <property type="term" value="P:transmembrane transport"/>
    <property type="evidence" value="ECO:0007669"/>
    <property type="project" value="InterPro"/>
</dbReference>
<sequence length="287" mass="32215">MSRKGTVKRQTTGHIMSRVGIRLPLILWSLAVLYPIIWMIIGSFKSNAEIYANPWGIPESFNFQNFIDAWQNYNIGVSLFNSLIVTVLGSLLTLVLAVPTAYALERMVFRGSTLLFNLYISAMMIPMVLGWIPLFFLLMNFNMLDNIYGLTVVYAVSQLPFSIFVLTTFMSSIPKELEESAAIDGMSPYGVLLKIITPLATSGIITVTIMNAIQFWNEYFMALIFLQSRENYTLGLAIDFISNEAEYTNAWGTLFASLTIAMIPVIILYAIFQRRISKGMTEGAIKG</sequence>
<keyword evidence="4 7" id="KW-0812">Transmembrane</keyword>
<dbReference type="SUPFAM" id="SSF161098">
    <property type="entry name" value="MetI-like"/>
    <property type="match status" value="1"/>
</dbReference>
<feature type="transmembrane region" description="Helical" evidence="7">
    <location>
        <begin position="116"/>
        <end position="141"/>
    </location>
</feature>
<evidence type="ECO:0000259" key="8">
    <source>
        <dbReference type="PROSITE" id="PS50928"/>
    </source>
</evidence>
<feature type="transmembrane region" description="Helical" evidence="7">
    <location>
        <begin position="79"/>
        <end position="104"/>
    </location>
</feature>
<protein>
    <submittedName>
        <fullName evidence="9">Sugar ABC transporter permease</fullName>
    </submittedName>
</protein>
<dbReference type="Gene3D" id="1.10.3720.10">
    <property type="entry name" value="MetI-like"/>
    <property type="match status" value="1"/>
</dbReference>
<dbReference type="PANTHER" id="PTHR43744">
    <property type="entry name" value="ABC TRANSPORTER PERMEASE PROTEIN MG189-RELATED-RELATED"/>
    <property type="match status" value="1"/>
</dbReference>
<dbReference type="Pfam" id="PF00528">
    <property type="entry name" value="BPD_transp_1"/>
    <property type="match status" value="1"/>
</dbReference>
<evidence type="ECO:0000313" key="10">
    <source>
        <dbReference type="Proteomes" id="UP000281498"/>
    </source>
</evidence>
<evidence type="ECO:0000256" key="2">
    <source>
        <dbReference type="ARBA" id="ARBA00022448"/>
    </source>
</evidence>
<dbReference type="PROSITE" id="PS50928">
    <property type="entry name" value="ABC_TM1"/>
    <property type="match status" value="1"/>
</dbReference>
<dbReference type="RefSeq" id="WP_110937619.1">
    <property type="nucleotide sequence ID" value="NZ_KZ614146.1"/>
</dbReference>
<dbReference type="CDD" id="cd06261">
    <property type="entry name" value="TM_PBP2"/>
    <property type="match status" value="1"/>
</dbReference>
<keyword evidence="5 7" id="KW-1133">Transmembrane helix</keyword>
<feature type="transmembrane region" description="Helical" evidence="7">
    <location>
        <begin position="250"/>
        <end position="272"/>
    </location>
</feature>
<proteinExistence type="inferred from homology"/>
<feature type="transmembrane region" description="Helical" evidence="7">
    <location>
        <begin position="21"/>
        <end position="41"/>
    </location>
</feature>
<dbReference type="InterPro" id="IPR000515">
    <property type="entry name" value="MetI-like"/>
</dbReference>
<keyword evidence="3" id="KW-1003">Cell membrane</keyword>
<name>A0A3A9K723_9BACI</name>
<keyword evidence="2 7" id="KW-0813">Transport</keyword>
<dbReference type="OrthoDB" id="9810086at2"/>